<dbReference type="InterPro" id="IPR029058">
    <property type="entry name" value="AB_hydrolase_fold"/>
</dbReference>
<dbReference type="EMBL" id="SWKU01000010">
    <property type="protein sequence ID" value="KAF3002877.1"/>
    <property type="molecule type" value="Genomic_DNA"/>
</dbReference>
<comment type="similarity">
    <text evidence="2">Belongs to the AB hydrolase superfamily. AKT2 hydrolase family.</text>
</comment>
<feature type="domain" description="AB hydrolase-1" evidence="5">
    <location>
        <begin position="8"/>
        <end position="241"/>
    </location>
</feature>
<evidence type="ECO:0000313" key="6">
    <source>
        <dbReference type="EMBL" id="KAF3002877.1"/>
    </source>
</evidence>
<evidence type="ECO:0000313" key="7">
    <source>
        <dbReference type="Proteomes" id="UP000801428"/>
    </source>
</evidence>
<sequence length="251" mass="27499">MASPKPQIVFIHGAWHSPIYFIKISSMLQDHLYVVHARQLPAVGVPPSWTPPEDTTQDIAAARSLVDTAIGDGNDVVVICHSWGGTIASAALEGYSKSEREQKGLKGGVVKVGYMCAFMLDEGTSMTPEGGKYPPWYDHDGPVLTPNDPNVFYNGLSEPEQAYWFSQLQKHSLPCLRTPVKGASWKTIPSSYLVCEQDLAIPAAFQEKMANDAKEKGADVQIERLDCGHSPFLVMPGETAEWIRRVAGETL</sequence>
<organism evidence="6 7">
    <name type="scientific">Curvularia kusanoi</name>
    <name type="common">Cochliobolus kusanoi</name>
    <dbReference type="NCBI Taxonomy" id="90978"/>
    <lineage>
        <taxon>Eukaryota</taxon>
        <taxon>Fungi</taxon>
        <taxon>Dikarya</taxon>
        <taxon>Ascomycota</taxon>
        <taxon>Pezizomycotina</taxon>
        <taxon>Dothideomycetes</taxon>
        <taxon>Pleosporomycetidae</taxon>
        <taxon>Pleosporales</taxon>
        <taxon>Pleosporineae</taxon>
        <taxon>Pleosporaceae</taxon>
        <taxon>Curvularia</taxon>
    </lineage>
</organism>
<dbReference type="OrthoDB" id="1263307at2759"/>
<accession>A0A9P4WAX6</accession>
<evidence type="ECO:0000259" key="5">
    <source>
        <dbReference type="Pfam" id="PF12697"/>
    </source>
</evidence>
<protein>
    <recommendedName>
        <fullName evidence="5">AB hydrolase-1 domain-containing protein</fullName>
    </recommendedName>
</protein>
<dbReference type="InterPro" id="IPR000073">
    <property type="entry name" value="AB_hydrolase_1"/>
</dbReference>
<dbReference type="PANTHER" id="PTHR37017:SF11">
    <property type="entry name" value="ESTERASE_LIPASE_THIOESTERASE DOMAIN-CONTAINING PROTEIN"/>
    <property type="match status" value="1"/>
</dbReference>
<comment type="caution">
    <text evidence="6">The sequence shown here is derived from an EMBL/GenBank/DDBJ whole genome shotgun (WGS) entry which is preliminary data.</text>
</comment>
<dbReference type="PANTHER" id="PTHR37017">
    <property type="entry name" value="AB HYDROLASE-1 DOMAIN-CONTAINING PROTEIN-RELATED"/>
    <property type="match status" value="1"/>
</dbReference>
<dbReference type="GO" id="GO:0005777">
    <property type="term" value="C:peroxisome"/>
    <property type="evidence" value="ECO:0007669"/>
    <property type="project" value="UniProtKB-SubCell"/>
</dbReference>
<evidence type="ECO:0000256" key="3">
    <source>
        <dbReference type="ARBA" id="ARBA00023026"/>
    </source>
</evidence>
<evidence type="ECO:0000256" key="4">
    <source>
        <dbReference type="ARBA" id="ARBA00023140"/>
    </source>
</evidence>
<keyword evidence="3" id="KW-0843">Virulence</keyword>
<dbReference type="Pfam" id="PF12697">
    <property type="entry name" value="Abhydrolase_6"/>
    <property type="match status" value="1"/>
</dbReference>
<dbReference type="Gene3D" id="3.40.50.1820">
    <property type="entry name" value="alpha/beta hydrolase"/>
    <property type="match status" value="1"/>
</dbReference>
<dbReference type="Proteomes" id="UP000801428">
    <property type="component" value="Unassembled WGS sequence"/>
</dbReference>
<gene>
    <name evidence="6" type="ORF">E8E13_000573</name>
</gene>
<comment type="subcellular location">
    <subcellularLocation>
        <location evidence="1">Peroxisome</location>
    </subcellularLocation>
</comment>
<reference evidence="6" key="1">
    <citation type="submission" date="2019-04" db="EMBL/GenBank/DDBJ databases">
        <title>Sequencing of skin fungus with MAO and IRED activity.</title>
        <authorList>
            <person name="Marsaioli A.J."/>
            <person name="Bonatto J.M.C."/>
            <person name="Reis Junior O."/>
        </authorList>
    </citation>
    <scope>NUCLEOTIDE SEQUENCE</scope>
    <source>
        <strain evidence="6">30M1</strain>
    </source>
</reference>
<proteinExistence type="inferred from homology"/>
<name>A0A9P4WAX6_CURKU</name>
<evidence type="ECO:0000256" key="2">
    <source>
        <dbReference type="ARBA" id="ARBA00005668"/>
    </source>
</evidence>
<dbReference type="InterPro" id="IPR052897">
    <property type="entry name" value="Sec-Metab_Biosynth_Hydrolase"/>
</dbReference>
<keyword evidence="7" id="KW-1185">Reference proteome</keyword>
<dbReference type="SUPFAM" id="SSF53474">
    <property type="entry name" value="alpha/beta-Hydrolases"/>
    <property type="match status" value="1"/>
</dbReference>
<keyword evidence="4" id="KW-0576">Peroxisome</keyword>
<evidence type="ECO:0000256" key="1">
    <source>
        <dbReference type="ARBA" id="ARBA00004275"/>
    </source>
</evidence>
<dbReference type="AlphaFoldDB" id="A0A9P4WAX6"/>